<organism evidence="2">
    <name type="scientific">Bellilinea caldifistulae</name>
    <dbReference type="NCBI Taxonomy" id="360411"/>
    <lineage>
        <taxon>Bacteria</taxon>
        <taxon>Bacillati</taxon>
        <taxon>Chloroflexota</taxon>
        <taxon>Anaerolineae</taxon>
        <taxon>Anaerolineales</taxon>
        <taxon>Anaerolineaceae</taxon>
        <taxon>Bellilinea</taxon>
    </lineage>
</organism>
<dbReference type="EMBL" id="DSXR01000041">
    <property type="protein sequence ID" value="HGS86632.1"/>
    <property type="molecule type" value="Genomic_DNA"/>
</dbReference>
<accession>A0A7C4Q3P6</accession>
<keyword evidence="2" id="KW-0808">Transferase</keyword>
<evidence type="ECO:0000259" key="1">
    <source>
        <dbReference type="Pfam" id="PF18765"/>
    </source>
</evidence>
<name>A0A7C4Q3P6_9CHLR</name>
<dbReference type="SUPFAM" id="SSF81301">
    <property type="entry name" value="Nucleotidyltransferase"/>
    <property type="match status" value="1"/>
</dbReference>
<dbReference type="AlphaFoldDB" id="A0A7C4Q3P6"/>
<dbReference type="GO" id="GO:0016740">
    <property type="term" value="F:transferase activity"/>
    <property type="evidence" value="ECO:0007669"/>
    <property type="project" value="UniProtKB-KW"/>
</dbReference>
<proteinExistence type="predicted"/>
<dbReference type="InterPro" id="IPR043519">
    <property type="entry name" value="NT_sf"/>
</dbReference>
<dbReference type="InterPro" id="IPR041633">
    <property type="entry name" value="Polbeta"/>
</dbReference>
<dbReference type="CDD" id="cd05403">
    <property type="entry name" value="NT_KNTase_like"/>
    <property type="match status" value="1"/>
</dbReference>
<reference evidence="2" key="1">
    <citation type="journal article" date="2020" name="mSystems">
        <title>Genome- and Community-Level Interaction Insights into Carbon Utilization and Element Cycling Functions of Hydrothermarchaeota in Hydrothermal Sediment.</title>
        <authorList>
            <person name="Zhou Z."/>
            <person name="Liu Y."/>
            <person name="Xu W."/>
            <person name="Pan J."/>
            <person name="Luo Z.H."/>
            <person name="Li M."/>
        </authorList>
    </citation>
    <scope>NUCLEOTIDE SEQUENCE [LARGE SCALE GENOMIC DNA]</scope>
    <source>
        <strain evidence="2">SpSt-556</strain>
    </source>
</reference>
<dbReference type="InterPro" id="IPR024700">
    <property type="entry name" value="UCP020217"/>
</dbReference>
<protein>
    <submittedName>
        <fullName evidence="2">Nucleotidyltransferase domain-containing protein</fullName>
    </submittedName>
</protein>
<comment type="caution">
    <text evidence="2">The sequence shown here is derived from an EMBL/GenBank/DDBJ whole genome shotgun (WGS) entry which is preliminary data.</text>
</comment>
<dbReference type="PIRSF" id="PIRSF020217">
    <property type="entry name" value="UCP020217"/>
    <property type="match status" value="1"/>
</dbReference>
<dbReference type="Gene3D" id="3.30.460.10">
    <property type="entry name" value="Beta Polymerase, domain 2"/>
    <property type="match status" value="1"/>
</dbReference>
<sequence length="126" mass="14539">MIPSANPKSDQLEEYRRFYHERKAERQTKLRELMEEARQVAASAAELLRTQFGVTRVVLFGSLVHPSLFHLKSDIDLAVWGLAEEDYYRTVGILQSLNPKFSVDLVRFEDISPDFQALILKEGQDL</sequence>
<feature type="domain" description="Polymerase beta nucleotidyltransferase" evidence="1">
    <location>
        <begin position="45"/>
        <end position="124"/>
    </location>
</feature>
<dbReference type="Pfam" id="PF18765">
    <property type="entry name" value="Polbeta"/>
    <property type="match status" value="1"/>
</dbReference>
<evidence type="ECO:0000313" key="2">
    <source>
        <dbReference type="EMBL" id="HGS86632.1"/>
    </source>
</evidence>
<gene>
    <name evidence="2" type="ORF">ENT17_03335</name>
</gene>